<dbReference type="PANTHER" id="PTHR45953:SF1">
    <property type="entry name" value="IDURONATE 2-SULFATASE"/>
    <property type="match status" value="1"/>
</dbReference>
<dbReference type="AlphaFoldDB" id="A0A8J3BH64"/>
<dbReference type="PROSITE" id="PS00523">
    <property type="entry name" value="SULFATASE_1"/>
    <property type="match status" value="1"/>
</dbReference>
<evidence type="ECO:0000256" key="1">
    <source>
        <dbReference type="ARBA" id="ARBA00001913"/>
    </source>
</evidence>
<dbReference type="GO" id="GO:0046872">
    <property type="term" value="F:metal ion binding"/>
    <property type="evidence" value="ECO:0007669"/>
    <property type="project" value="UniProtKB-KW"/>
</dbReference>
<keyword evidence="4" id="KW-0732">Signal</keyword>
<dbReference type="GO" id="GO:0005737">
    <property type="term" value="C:cytoplasm"/>
    <property type="evidence" value="ECO:0007669"/>
    <property type="project" value="TreeGrafter"/>
</dbReference>
<reference evidence="8" key="1">
    <citation type="journal article" date="2014" name="Int. J. Syst. Evol. Microbiol.">
        <title>Complete genome sequence of Corynebacterium casei LMG S-19264T (=DSM 44701T), isolated from a smear-ripened cheese.</title>
        <authorList>
            <consortium name="US DOE Joint Genome Institute (JGI-PGF)"/>
            <person name="Walter F."/>
            <person name="Albersmeier A."/>
            <person name="Kalinowski J."/>
            <person name="Ruckert C."/>
        </authorList>
    </citation>
    <scope>NUCLEOTIDE SEQUENCE</scope>
    <source>
        <strain evidence="8">JCM 12862</strain>
    </source>
</reference>
<keyword evidence="6" id="KW-0106">Calcium</keyword>
<dbReference type="GO" id="GO:0004423">
    <property type="term" value="F:iduronate-2-sulfatase activity"/>
    <property type="evidence" value="ECO:0007669"/>
    <property type="project" value="InterPro"/>
</dbReference>
<feature type="domain" description="Sulfatase N-terminal" evidence="7">
    <location>
        <begin position="36"/>
        <end position="413"/>
    </location>
</feature>
<comment type="similarity">
    <text evidence="2">Belongs to the sulfatase family.</text>
</comment>
<evidence type="ECO:0000313" key="8">
    <source>
        <dbReference type="EMBL" id="GGK10784.1"/>
    </source>
</evidence>
<comment type="cofactor">
    <cofactor evidence="1">
        <name>Ca(2+)</name>
        <dbReference type="ChEBI" id="CHEBI:29108"/>
    </cofactor>
</comment>
<name>A0A8J3BH64_9FLAO</name>
<dbReference type="InterPro" id="IPR000917">
    <property type="entry name" value="Sulfatase_N"/>
</dbReference>
<gene>
    <name evidence="8" type="primary">betC</name>
    <name evidence="8" type="ORF">GCM10007962_01120</name>
</gene>
<organism evidence="8 9">
    <name type="scientific">Yeosuana aromativorans</name>
    <dbReference type="NCBI Taxonomy" id="288019"/>
    <lineage>
        <taxon>Bacteria</taxon>
        <taxon>Pseudomonadati</taxon>
        <taxon>Bacteroidota</taxon>
        <taxon>Flavobacteriia</taxon>
        <taxon>Flavobacteriales</taxon>
        <taxon>Flavobacteriaceae</taxon>
        <taxon>Yeosuana</taxon>
    </lineage>
</organism>
<keyword evidence="3" id="KW-0479">Metal-binding</keyword>
<dbReference type="PANTHER" id="PTHR45953">
    <property type="entry name" value="IDURONATE 2-SULFATASE"/>
    <property type="match status" value="1"/>
</dbReference>
<dbReference type="RefSeq" id="WP_188649321.1">
    <property type="nucleotide sequence ID" value="NZ_BMNR01000001.1"/>
</dbReference>
<proteinExistence type="inferred from homology"/>
<dbReference type="EMBL" id="BMNR01000001">
    <property type="protein sequence ID" value="GGK10784.1"/>
    <property type="molecule type" value="Genomic_DNA"/>
</dbReference>
<evidence type="ECO:0000256" key="3">
    <source>
        <dbReference type="ARBA" id="ARBA00022723"/>
    </source>
</evidence>
<evidence type="ECO:0000256" key="5">
    <source>
        <dbReference type="ARBA" id="ARBA00022801"/>
    </source>
</evidence>
<evidence type="ECO:0000313" key="9">
    <source>
        <dbReference type="Proteomes" id="UP000612329"/>
    </source>
</evidence>
<dbReference type="SUPFAM" id="SSF53649">
    <property type="entry name" value="Alkaline phosphatase-like"/>
    <property type="match status" value="1"/>
</dbReference>
<dbReference type="CDD" id="cd16030">
    <property type="entry name" value="iduronate-2-sulfatase"/>
    <property type="match status" value="1"/>
</dbReference>
<evidence type="ECO:0000256" key="6">
    <source>
        <dbReference type="ARBA" id="ARBA00022837"/>
    </source>
</evidence>
<evidence type="ECO:0000256" key="4">
    <source>
        <dbReference type="ARBA" id="ARBA00022729"/>
    </source>
</evidence>
<comment type="caution">
    <text evidence="8">The sequence shown here is derived from an EMBL/GenBank/DDBJ whole genome shotgun (WGS) entry which is preliminary data.</text>
</comment>
<dbReference type="InterPro" id="IPR017850">
    <property type="entry name" value="Alkaline_phosphatase_core_sf"/>
</dbReference>
<dbReference type="PROSITE" id="PS00149">
    <property type="entry name" value="SULFATASE_2"/>
    <property type="match status" value="1"/>
</dbReference>
<accession>A0A8J3BH64</accession>
<dbReference type="InterPro" id="IPR035874">
    <property type="entry name" value="IDS"/>
</dbReference>
<dbReference type="InterPro" id="IPR024607">
    <property type="entry name" value="Sulfatase_CS"/>
</dbReference>
<evidence type="ECO:0000256" key="2">
    <source>
        <dbReference type="ARBA" id="ARBA00008779"/>
    </source>
</evidence>
<evidence type="ECO:0000259" key="7">
    <source>
        <dbReference type="Pfam" id="PF00884"/>
    </source>
</evidence>
<keyword evidence="9" id="KW-1185">Reference proteome</keyword>
<protein>
    <submittedName>
        <fullName evidence="8">Iduronate-2-sulfatase</fullName>
    </submittedName>
</protein>
<sequence>MKLNKIIFGFLCLAVFTCKSQQVATVSKTSGTNQKKNILFIAVDDLKPLLSNYGHPEMITPNFDRLAKMGVTFTNAQVQYAVCGPSRASVMTGTYPDRTKVWDLHTNFRESAPDLVSMPEYMISQGYETTGIGKIFHKGSSSPGHDAKSWSIPWIQPDNFDPKYGAPMFEYYQNPDTKKKMQALIDEAEAKGIKGGKLRNYVFKRLKPSTECADVSDEAYQDGIYTKEALRKLDILMNGDKPWFLAVGFQKPHLPFIAPKKYWDLYDRSKVKLAEFQQLAEGTPRIAYQNYGELRAFSDIDDNYDIGDIIDLDKQRELVHGYMAAVSYIDAQLGKLLDALEAKGILDNTIIVLWGDHGWHLGDHTEWCKHSNFEQAAHFPFMWAGPGVAKDIKVDNPVELLDLFPTLFDLAGVAPSSQTEGKSLVPLIDGNAATTMTADAAFHQYARGKRMGYSIRTDRYRYTEWHDNDYRSYKPYKDENIIGRELYDYQDDPLETKNWVDDPKYKAVVTQLKAKLKAHLTDPKNH</sequence>
<dbReference type="Proteomes" id="UP000612329">
    <property type="component" value="Unassembled WGS sequence"/>
</dbReference>
<reference evidence="8" key="2">
    <citation type="submission" date="2020-09" db="EMBL/GenBank/DDBJ databases">
        <authorList>
            <person name="Sun Q."/>
            <person name="Ohkuma M."/>
        </authorList>
    </citation>
    <scope>NUCLEOTIDE SEQUENCE</scope>
    <source>
        <strain evidence="8">JCM 12862</strain>
    </source>
</reference>
<dbReference type="Pfam" id="PF00884">
    <property type="entry name" value="Sulfatase"/>
    <property type="match status" value="1"/>
</dbReference>
<dbReference type="Gene3D" id="3.40.720.10">
    <property type="entry name" value="Alkaline Phosphatase, subunit A"/>
    <property type="match status" value="1"/>
</dbReference>
<keyword evidence="5" id="KW-0378">Hydrolase</keyword>